<evidence type="ECO:0000256" key="8">
    <source>
        <dbReference type="ARBA" id="ARBA00022842"/>
    </source>
</evidence>
<dbReference type="GO" id="GO:0047777">
    <property type="term" value="F:(S)-citramalyl-CoA lyase activity"/>
    <property type="evidence" value="ECO:0007669"/>
    <property type="project" value="UniProtKB-EC"/>
</dbReference>
<dbReference type="AlphaFoldDB" id="A0AA36AIY6"/>
<dbReference type="GO" id="GO:0046872">
    <property type="term" value="F:metal ion binding"/>
    <property type="evidence" value="ECO:0007669"/>
    <property type="project" value="UniProtKB-KW"/>
</dbReference>
<comment type="catalytic activity">
    <reaction evidence="14">
        <text>propanoyl-CoA + glyoxylate + H2O = 3-methylmalate + CoA + H(+)</text>
        <dbReference type="Rhea" id="RHEA:47628"/>
        <dbReference type="ChEBI" id="CHEBI:15377"/>
        <dbReference type="ChEBI" id="CHEBI:15378"/>
        <dbReference type="ChEBI" id="CHEBI:36655"/>
        <dbReference type="ChEBI" id="CHEBI:57287"/>
        <dbReference type="ChEBI" id="CHEBI:57392"/>
        <dbReference type="ChEBI" id="CHEBI:87810"/>
    </reaction>
</comment>
<feature type="domain" description="HpcH/HpaI aldolase/citrate lyase" evidence="24">
    <location>
        <begin position="110"/>
        <end position="340"/>
    </location>
</feature>
<gene>
    <name evidence="25" type="ORF">OCTVUL_1B025617</name>
</gene>
<evidence type="ECO:0000256" key="3">
    <source>
        <dbReference type="ARBA" id="ARBA00011233"/>
    </source>
</evidence>
<evidence type="ECO:0000256" key="15">
    <source>
        <dbReference type="ARBA" id="ARBA00051672"/>
    </source>
</evidence>
<evidence type="ECO:0000256" key="14">
    <source>
        <dbReference type="ARBA" id="ARBA00051623"/>
    </source>
</evidence>
<dbReference type="Gene3D" id="3.20.20.60">
    <property type="entry name" value="Phosphoenolpyruvate-binding domains"/>
    <property type="match status" value="1"/>
</dbReference>
<evidence type="ECO:0000256" key="12">
    <source>
        <dbReference type="ARBA" id="ARBA00023239"/>
    </source>
</evidence>
<dbReference type="InterPro" id="IPR040442">
    <property type="entry name" value="Pyrv_kinase-like_dom_sf"/>
</dbReference>
<keyword evidence="7" id="KW-0378">Hydrolase</keyword>
<evidence type="ECO:0000313" key="26">
    <source>
        <dbReference type="Proteomes" id="UP001162480"/>
    </source>
</evidence>
<dbReference type="GO" id="GO:0005739">
    <property type="term" value="C:mitochondrion"/>
    <property type="evidence" value="ECO:0007669"/>
    <property type="project" value="UniProtKB-SubCell"/>
</dbReference>
<evidence type="ECO:0000256" key="22">
    <source>
        <dbReference type="ARBA" id="ARBA00076788"/>
    </source>
</evidence>
<evidence type="ECO:0000256" key="13">
    <source>
        <dbReference type="ARBA" id="ARBA00047918"/>
    </source>
</evidence>
<dbReference type="InterPro" id="IPR040186">
    <property type="entry name" value="Citramalyl-CoA_lyase"/>
</dbReference>
<protein>
    <recommendedName>
        <fullName evidence="20">Citramalyl-CoA lyase, mitochondrial</fullName>
        <ecNumber evidence="4">2.3.3.9</ecNumber>
        <ecNumber evidence="18">3.1.2.30</ecNumber>
        <ecNumber evidence="19">4.1.3.25</ecNumber>
    </recommendedName>
    <alternativeName>
        <fullName evidence="22">(3S)-malyl-CoA thioesterase</fullName>
    </alternativeName>
    <alternativeName>
        <fullName evidence="23">Beta-methylmalate synthase</fullName>
    </alternativeName>
    <alternativeName>
        <fullName evidence="21">Malate synthase</fullName>
    </alternativeName>
</protein>
<proteinExistence type="inferred from homology"/>
<comment type="subcellular location">
    <subcellularLocation>
        <location evidence="2">Mitochondrion</location>
    </subcellularLocation>
</comment>
<keyword evidence="10" id="KW-0007">Acetylation</keyword>
<dbReference type="Proteomes" id="UP001162480">
    <property type="component" value="Chromosome 2"/>
</dbReference>
<evidence type="ECO:0000256" key="6">
    <source>
        <dbReference type="ARBA" id="ARBA00022723"/>
    </source>
</evidence>
<keyword evidence="5" id="KW-0808">Transferase</keyword>
<dbReference type="GO" id="GO:0106064">
    <property type="term" value="P:regulation of cobalamin metabolic process"/>
    <property type="evidence" value="ECO:0007669"/>
    <property type="project" value="TreeGrafter"/>
</dbReference>
<dbReference type="EC" id="4.1.3.25" evidence="19"/>
<evidence type="ECO:0000256" key="20">
    <source>
        <dbReference type="ARBA" id="ARBA00072098"/>
    </source>
</evidence>
<dbReference type="PANTHER" id="PTHR11105:SF0">
    <property type="entry name" value="CITRAMALYL-COA LYASE, MITOCHONDRIAL"/>
    <property type="match status" value="1"/>
</dbReference>
<comment type="cofactor">
    <cofactor evidence="1">
        <name>Mg(2+)</name>
        <dbReference type="ChEBI" id="CHEBI:18420"/>
    </cofactor>
</comment>
<keyword evidence="8" id="KW-0460">Magnesium</keyword>
<keyword evidence="12 25" id="KW-0456">Lyase</keyword>
<evidence type="ECO:0000256" key="10">
    <source>
        <dbReference type="ARBA" id="ARBA00022990"/>
    </source>
</evidence>
<dbReference type="EC" id="2.3.3.9" evidence="4"/>
<evidence type="ECO:0000256" key="23">
    <source>
        <dbReference type="ARBA" id="ARBA00083020"/>
    </source>
</evidence>
<dbReference type="GO" id="GO:0016787">
    <property type="term" value="F:hydrolase activity"/>
    <property type="evidence" value="ECO:0007669"/>
    <property type="project" value="UniProtKB-KW"/>
</dbReference>
<keyword evidence="6" id="KW-0479">Metal-binding</keyword>
<comment type="catalytic activity">
    <reaction evidence="15">
        <text>(3S)-citramalyl-CoA = pyruvate + acetyl-CoA</text>
        <dbReference type="Rhea" id="RHEA:22612"/>
        <dbReference type="ChEBI" id="CHEBI:15361"/>
        <dbReference type="ChEBI" id="CHEBI:57288"/>
        <dbReference type="ChEBI" id="CHEBI:58668"/>
        <dbReference type="EC" id="4.1.3.25"/>
    </reaction>
</comment>
<evidence type="ECO:0000256" key="1">
    <source>
        <dbReference type="ARBA" id="ARBA00001946"/>
    </source>
</evidence>
<evidence type="ECO:0000259" key="24">
    <source>
        <dbReference type="Pfam" id="PF03328"/>
    </source>
</evidence>
<accession>A0AA36AIY6</accession>
<reference evidence="25" key="1">
    <citation type="submission" date="2023-08" db="EMBL/GenBank/DDBJ databases">
        <authorList>
            <person name="Alioto T."/>
            <person name="Alioto T."/>
            <person name="Gomez Garrido J."/>
        </authorList>
    </citation>
    <scope>NUCLEOTIDE SEQUENCE</scope>
</reference>
<dbReference type="InterPro" id="IPR005000">
    <property type="entry name" value="Aldolase/citrate-lyase_domain"/>
</dbReference>
<comment type="similarity">
    <text evidence="17">Belongs to the HpcH/HpaI aldolase family. Citrate lyase beta subunit-like subfamily.</text>
</comment>
<dbReference type="EMBL" id="OX597815">
    <property type="protein sequence ID" value="CAI9716958.1"/>
    <property type="molecule type" value="Genomic_DNA"/>
</dbReference>
<name>A0AA36AIY6_OCTVU</name>
<comment type="subunit">
    <text evidence="3">Homotrimer.</text>
</comment>
<evidence type="ECO:0000256" key="19">
    <source>
        <dbReference type="ARBA" id="ARBA00066840"/>
    </source>
</evidence>
<dbReference type="EC" id="3.1.2.30" evidence="18"/>
<comment type="function">
    <text evidence="16">Mitochondrial citramalyl-CoA lyase indirectly involved in the vitamin B12 metabolism. Converts citramalyl-CoA into acetyl-CoA and pyruvate in the C5-dicarboxylate catabolism pathway. The C5-dicarboxylate catabolism pathway is required to detoxify itaconate, a vitamin B12-poisoning metabolite. Also acts as a malate synthase in vitro, converting glyoxylate and acetyl-CoA to malate. Also displays malyl-CoA thioesterase activity. Also acts as a beta-methylmalate synthase in vitro, by mediating conversion of glyoxylate and propionyl-CoA to beta-methylmalate. Also has very weak citramalate synthase activity in vitro.</text>
</comment>
<dbReference type="GO" id="GO:0004474">
    <property type="term" value="F:malate synthase activity"/>
    <property type="evidence" value="ECO:0007669"/>
    <property type="project" value="UniProtKB-EC"/>
</dbReference>
<evidence type="ECO:0000256" key="9">
    <source>
        <dbReference type="ARBA" id="ARBA00022946"/>
    </source>
</evidence>
<sequence length="401" mass="45269">MVYRSSCYVHETLLDCYVVNVAVLLSRYRNGYNRVTASGDEEFKVHFLLSHNFTTERLKNTSVNKMMQGLVPKCLRFLRGLNRDLQLKTTRSNICTKIDGVLDMNYIPRKAVLYVPGSDVKKLNKIPSLKADCIVLDCEDGVAYNKKEEARMNISKMLGEIEFGKADCTVRINSISTGMTEKDLRQILTASRLPQTLLLPKVDYVQEIEEFTSLFEEICGQYKITSWKPALITSVETSIGLLNLQAILQRFTELSQTGCHYYLDGVLFGSDDFCADIGATRSREGSELLYARQKIVATAKAFRLQVIDMVDINFKDLDSLKILCEEGARMGFTGKQVIHPSQIPIVQAAFSPSPEKVAWATELIKQFEEHQIQGKGAFTYHGQMIDMPLLLQAKNIVKMAN</sequence>
<evidence type="ECO:0000256" key="2">
    <source>
        <dbReference type="ARBA" id="ARBA00004173"/>
    </source>
</evidence>
<evidence type="ECO:0000256" key="11">
    <source>
        <dbReference type="ARBA" id="ARBA00023128"/>
    </source>
</evidence>
<dbReference type="PANTHER" id="PTHR11105">
    <property type="entry name" value="CITRATE LYASE SUBUNIT BETA-RELATED"/>
    <property type="match status" value="1"/>
</dbReference>
<evidence type="ECO:0000256" key="5">
    <source>
        <dbReference type="ARBA" id="ARBA00022679"/>
    </source>
</evidence>
<evidence type="ECO:0000256" key="18">
    <source>
        <dbReference type="ARBA" id="ARBA00066460"/>
    </source>
</evidence>
<keyword evidence="11" id="KW-0496">Mitochondrion</keyword>
<dbReference type="FunFam" id="3.20.20.60:FF:000014">
    <property type="entry name" value="Citrate lyase subunit beta-like protein"/>
    <property type="match status" value="1"/>
</dbReference>
<evidence type="ECO:0000256" key="17">
    <source>
        <dbReference type="ARBA" id="ARBA00061542"/>
    </source>
</evidence>
<evidence type="ECO:0000256" key="4">
    <source>
        <dbReference type="ARBA" id="ARBA00012636"/>
    </source>
</evidence>
<evidence type="ECO:0000313" key="25">
    <source>
        <dbReference type="EMBL" id="CAI9716958.1"/>
    </source>
</evidence>
<dbReference type="InterPro" id="IPR015813">
    <property type="entry name" value="Pyrv/PenolPyrv_kinase-like_dom"/>
</dbReference>
<dbReference type="SUPFAM" id="SSF51621">
    <property type="entry name" value="Phosphoenolpyruvate/pyruvate domain"/>
    <property type="match status" value="1"/>
</dbReference>
<keyword evidence="9" id="KW-0809">Transit peptide</keyword>
<keyword evidence="26" id="KW-1185">Reference proteome</keyword>
<evidence type="ECO:0000256" key="7">
    <source>
        <dbReference type="ARBA" id="ARBA00022801"/>
    </source>
</evidence>
<evidence type="ECO:0000256" key="16">
    <source>
        <dbReference type="ARBA" id="ARBA00055540"/>
    </source>
</evidence>
<dbReference type="Pfam" id="PF03328">
    <property type="entry name" value="HpcH_HpaI"/>
    <property type="match status" value="1"/>
</dbReference>
<evidence type="ECO:0000256" key="21">
    <source>
        <dbReference type="ARBA" id="ARBA00076231"/>
    </source>
</evidence>
<comment type="catalytic activity">
    <reaction evidence="13">
        <text>glyoxylate + acetyl-CoA + H2O = (S)-malate + CoA + H(+)</text>
        <dbReference type="Rhea" id="RHEA:18181"/>
        <dbReference type="ChEBI" id="CHEBI:15377"/>
        <dbReference type="ChEBI" id="CHEBI:15378"/>
        <dbReference type="ChEBI" id="CHEBI:15589"/>
        <dbReference type="ChEBI" id="CHEBI:36655"/>
        <dbReference type="ChEBI" id="CHEBI:57287"/>
        <dbReference type="ChEBI" id="CHEBI:57288"/>
        <dbReference type="EC" id="2.3.3.9"/>
    </reaction>
</comment>
<organism evidence="25 26">
    <name type="scientific">Octopus vulgaris</name>
    <name type="common">Common octopus</name>
    <dbReference type="NCBI Taxonomy" id="6645"/>
    <lineage>
        <taxon>Eukaryota</taxon>
        <taxon>Metazoa</taxon>
        <taxon>Spiralia</taxon>
        <taxon>Lophotrochozoa</taxon>
        <taxon>Mollusca</taxon>
        <taxon>Cephalopoda</taxon>
        <taxon>Coleoidea</taxon>
        <taxon>Octopodiformes</taxon>
        <taxon>Octopoda</taxon>
        <taxon>Incirrata</taxon>
        <taxon>Octopodidae</taxon>
        <taxon>Octopus</taxon>
    </lineage>
</organism>